<dbReference type="OrthoDB" id="9806388at2"/>
<evidence type="ECO:0000256" key="5">
    <source>
        <dbReference type="ARBA" id="ARBA00022670"/>
    </source>
</evidence>
<keyword evidence="6 13" id="KW-0479">Metal-binding</keyword>
<dbReference type="InterPro" id="IPR000994">
    <property type="entry name" value="Pept_M24"/>
</dbReference>
<dbReference type="InterPro" id="IPR001131">
    <property type="entry name" value="Peptidase_M24B_aminopep-P_CS"/>
</dbReference>
<keyword evidence="5" id="KW-0645">Protease</keyword>
<evidence type="ECO:0000256" key="3">
    <source>
        <dbReference type="ARBA" id="ARBA00008766"/>
    </source>
</evidence>
<dbReference type="STRING" id="207949.RED65_05827"/>
<dbReference type="PROSITE" id="PS00491">
    <property type="entry name" value="PROLINE_PEPTIDASE"/>
    <property type="match status" value="1"/>
</dbReference>
<dbReference type="MEROPS" id="M24.004"/>
<evidence type="ECO:0000256" key="7">
    <source>
        <dbReference type="ARBA" id="ARBA00022801"/>
    </source>
</evidence>
<dbReference type="FunFam" id="3.90.230.10:FF:000002">
    <property type="entry name" value="Xaa-Pro aminopeptidase 3"/>
    <property type="match status" value="1"/>
</dbReference>
<evidence type="ECO:0000256" key="9">
    <source>
        <dbReference type="ARBA" id="ARBA00023211"/>
    </source>
</evidence>
<protein>
    <recommendedName>
        <fullName evidence="10">Xaa-Pro aminopeptidase</fullName>
        <ecNumber evidence="4">3.4.11.9</ecNumber>
    </recommendedName>
    <alternativeName>
        <fullName evidence="11">Aminopeptidase P II</fullName>
    </alternativeName>
    <alternativeName>
        <fullName evidence="12">X-Pro aminopeptidase</fullName>
    </alternativeName>
</protein>
<dbReference type="GO" id="GO:0030145">
    <property type="term" value="F:manganese ion binding"/>
    <property type="evidence" value="ECO:0007669"/>
    <property type="project" value="InterPro"/>
</dbReference>
<dbReference type="NCBIfam" id="NF008131">
    <property type="entry name" value="PRK10879.1"/>
    <property type="match status" value="1"/>
</dbReference>
<feature type="domain" description="Aminopeptidase P N-terminal" evidence="14">
    <location>
        <begin position="1"/>
        <end position="133"/>
    </location>
</feature>
<evidence type="ECO:0000256" key="12">
    <source>
        <dbReference type="ARBA" id="ARBA00081411"/>
    </source>
</evidence>
<dbReference type="PANTHER" id="PTHR43226:SF4">
    <property type="entry name" value="XAA-PRO AMINOPEPTIDASE 3"/>
    <property type="match status" value="1"/>
</dbReference>
<proteinExistence type="inferred from homology"/>
<dbReference type="Gene3D" id="3.90.230.10">
    <property type="entry name" value="Creatinase/methionine aminopeptidase superfamily"/>
    <property type="match status" value="1"/>
</dbReference>
<evidence type="ECO:0000256" key="6">
    <source>
        <dbReference type="ARBA" id="ARBA00022723"/>
    </source>
</evidence>
<keyword evidence="15" id="KW-0031">Aminopeptidase</keyword>
<dbReference type="HOGENOM" id="CLU_017266_1_0_6"/>
<keyword evidence="7" id="KW-0378">Hydrolase</keyword>
<evidence type="ECO:0000256" key="2">
    <source>
        <dbReference type="ARBA" id="ARBA00001936"/>
    </source>
</evidence>
<dbReference type="CDD" id="cd01087">
    <property type="entry name" value="Prolidase"/>
    <property type="match status" value="1"/>
</dbReference>
<sequence>MLNFAAHRQALFAQLPPNSLAIIPSASLQTRNNDAEFPFRQDSDFYYLTGFTEDSACLVLRKADGDDTSIMFCQPKIKEMEIWTGYRLGPEAAAEQLNISEARSIEEFTESLPKLLENIDHLYAAWGKDAQQDALYLDAINKAKLQSRKGVKAPQHMHAIEPLLHEQRLIKSEPEIEIMRRAAQISAEAHIKAMEAVKPGIHEYQLEGLIRFHASQNGSRFDAYTSIVGSGANACVLHYIDNDDVIENGNLVLIDAGCEVEHYASDITRTFPANGRFSQAQKALYEVVLDAQLKAIDAVKPGNHCKVSHEVALQALTEGLVKLGLLSGDVDTLIKEEAYKPFFMHGTGHWLGLDVHDVGAYKVDNQWRELKPGMVVTIEPGLYVAPDNMDVDEKWRGIGIRIEDDVLVTDQGHEVLSHAVPKSVEEIEALASKNQ</sequence>
<comment type="cofactor">
    <cofactor evidence="2">
        <name>Mn(2+)</name>
        <dbReference type="ChEBI" id="CHEBI:29035"/>
    </cofactor>
</comment>
<dbReference type="EMBL" id="AAQH01000018">
    <property type="protein sequence ID" value="EAT11411.1"/>
    <property type="molecule type" value="Genomic_DNA"/>
</dbReference>
<dbReference type="PANTHER" id="PTHR43226">
    <property type="entry name" value="XAA-PRO AMINOPEPTIDASE 3"/>
    <property type="match status" value="1"/>
</dbReference>
<evidence type="ECO:0000313" key="15">
    <source>
        <dbReference type="EMBL" id="EAT11411.1"/>
    </source>
</evidence>
<organism evidence="15 16">
    <name type="scientific">Bermanella marisrubri</name>
    <dbReference type="NCBI Taxonomy" id="207949"/>
    <lineage>
        <taxon>Bacteria</taxon>
        <taxon>Pseudomonadati</taxon>
        <taxon>Pseudomonadota</taxon>
        <taxon>Gammaproteobacteria</taxon>
        <taxon>Oceanospirillales</taxon>
        <taxon>Oceanospirillaceae</taxon>
        <taxon>Bermanella</taxon>
    </lineage>
</organism>
<dbReference type="RefSeq" id="WP_007016630.1">
    <property type="nucleotide sequence ID" value="NZ_AAQH01000018.1"/>
</dbReference>
<evidence type="ECO:0000256" key="8">
    <source>
        <dbReference type="ARBA" id="ARBA00023049"/>
    </source>
</evidence>
<dbReference type="GO" id="GO:0070006">
    <property type="term" value="F:metalloaminopeptidase activity"/>
    <property type="evidence" value="ECO:0007669"/>
    <property type="project" value="InterPro"/>
</dbReference>
<evidence type="ECO:0000256" key="10">
    <source>
        <dbReference type="ARBA" id="ARBA00069363"/>
    </source>
</evidence>
<keyword evidence="8" id="KW-0482">Metalloprotease</keyword>
<dbReference type="InterPro" id="IPR007865">
    <property type="entry name" value="Aminopep_P_N"/>
</dbReference>
<evidence type="ECO:0000256" key="11">
    <source>
        <dbReference type="ARBA" id="ARBA00075356"/>
    </source>
</evidence>
<comment type="catalytic activity">
    <reaction evidence="1">
        <text>Release of any N-terminal amino acid, including proline, that is linked to proline, even from a dipeptide or tripeptide.</text>
        <dbReference type="EC" id="3.4.11.9"/>
    </reaction>
</comment>
<reference evidence="15 16" key="1">
    <citation type="submission" date="2006-03" db="EMBL/GenBank/DDBJ databases">
        <authorList>
            <person name="Pinhassi J."/>
            <person name="Pedros-Alio C."/>
            <person name="Ferriera S."/>
            <person name="Johnson J."/>
            <person name="Kravitz S."/>
            <person name="Halpern A."/>
            <person name="Remington K."/>
            <person name="Beeson K."/>
            <person name="Tran B."/>
            <person name="Rogers Y.-H."/>
            <person name="Friedman R."/>
            <person name="Venter J.C."/>
        </authorList>
    </citation>
    <scope>NUCLEOTIDE SEQUENCE [LARGE SCALE GENOMIC DNA]</scope>
    <source>
        <strain evidence="15 16">RED65</strain>
    </source>
</reference>
<dbReference type="GO" id="GO:0006508">
    <property type="term" value="P:proteolysis"/>
    <property type="evidence" value="ECO:0007669"/>
    <property type="project" value="UniProtKB-KW"/>
</dbReference>
<dbReference type="Pfam" id="PF05195">
    <property type="entry name" value="AMP_N"/>
    <property type="match status" value="1"/>
</dbReference>
<dbReference type="InterPro" id="IPR052433">
    <property type="entry name" value="X-Pro_dipept-like"/>
</dbReference>
<dbReference type="SMART" id="SM01011">
    <property type="entry name" value="AMP_N"/>
    <property type="match status" value="1"/>
</dbReference>
<dbReference type="InterPro" id="IPR036005">
    <property type="entry name" value="Creatinase/aminopeptidase-like"/>
</dbReference>
<keyword evidence="16" id="KW-1185">Reference proteome</keyword>
<gene>
    <name evidence="15" type="ORF">RED65_05827</name>
</gene>
<keyword evidence="9" id="KW-0464">Manganese</keyword>
<comment type="caution">
    <text evidence="15">The sequence shown here is derived from an EMBL/GenBank/DDBJ whole genome shotgun (WGS) entry which is preliminary data.</text>
</comment>
<dbReference type="InterPro" id="IPR029149">
    <property type="entry name" value="Creatin/AminoP/Spt16_N"/>
</dbReference>
<dbReference type="Gene3D" id="3.40.350.10">
    <property type="entry name" value="Creatinase/prolidase N-terminal domain"/>
    <property type="match status" value="1"/>
</dbReference>
<evidence type="ECO:0000259" key="14">
    <source>
        <dbReference type="SMART" id="SM01011"/>
    </source>
</evidence>
<dbReference type="EC" id="3.4.11.9" evidence="4"/>
<evidence type="ECO:0000256" key="4">
    <source>
        <dbReference type="ARBA" id="ARBA00012574"/>
    </source>
</evidence>
<dbReference type="Proteomes" id="UP000004263">
    <property type="component" value="Unassembled WGS sequence"/>
</dbReference>
<evidence type="ECO:0000256" key="1">
    <source>
        <dbReference type="ARBA" id="ARBA00001424"/>
    </source>
</evidence>
<evidence type="ECO:0000256" key="13">
    <source>
        <dbReference type="RuleBase" id="RU000590"/>
    </source>
</evidence>
<dbReference type="SUPFAM" id="SSF55920">
    <property type="entry name" value="Creatinase/aminopeptidase"/>
    <property type="match status" value="1"/>
</dbReference>
<accession>Q1MZK0</accession>
<dbReference type="AlphaFoldDB" id="Q1MZK0"/>
<dbReference type="GO" id="GO:0005829">
    <property type="term" value="C:cytosol"/>
    <property type="evidence" value="ECO:0007669"/>
    <property type="project" value="TreeGrafter"/>
</dbReference>
<dbReference type="Pfam" id="PF00557">
    <property type="entry name" value="Peptidase_M24"/>
    <property type="match status" value="1"/>
</dbReference>
<dbReference type="SUPFAM" id="SSF53092">
    <property type="entry name" value="Creatinase/prolidase N-terminal domain"/>
    <property type="match status" value="1"/>
</dbReference>
<name>Q1MZK0_9GAMM</name>
<evidence type="ECO:0000313" key="16">
    <source>
        <dbReference type="Proteomes" id="UP000004263"/>
    </source>
</evidence>
<comment type="similarity">
    <text evidence="3 13">Belongs to the peptidase M24B family.</text>
</comment>